<name>A0A6J4S462_9ACTN</name>
<feature type="compositionally biased region" description="Pro residues" evidence="1">
    <location>
        <begin position="49"/>
        <end position="82"/>
    </location>
</feature>
<evidence type="ECO:0000256" key="1">
    <source>
        <dbReference type="SAM" id="MobiDB-lite"/>
    </source>
</evidence>
<dbReference type="EMBL" id="CADCVT010000096">
    <property type="protein sequence ID" value="CAA9484791.1"/>
    <property type="molecule type" value="Genomic_DNA"/>
</dbReference>
<feature type="region of interest" description="Disordered" evidence="1">
    <location>
        <begin position="685"/>
        <end position="705"/>
    </location>
</feature>
<proteinExistence type="predicted"/>
<dbReference type="AlphaFoldDB" id="A0A6J4S462"/>
<evidence type="ECO:0000313" key="2">
    <source>
        <dbReference type="EMBL" id="CAA9484791.1"/>
    </source>
</evidence>
<gene>
    <name evidence="2" type="ORF">AVDCRST_MAG85-883</name>
</gene>
<accession>A0A6J4S462</accession>
<reference evidence="2" key="1">
    <citation type="submission" date="2020-02" db="EMBL/GenBank/DDBJ databases">
        <authorList>
            <person name="Meier V. D."/>
        </authorList>
    </citation>
    <scope>NUCLEOTIDE SEQUENCE</scope>
    <source>
        <strain evidence="2">AVDCRST_MAG85</strain>
    </source>
</reference>
<feature type="compositionally biased region" description="Basic and acidic residues" evidence="1">
    <location>
        <begin position="696"/>
        <end position="705"/>
    </location>
</feature>
<organism evidence="2">
    <name type="scientific">uncultured Solirubrobacteraceae bacterium</name>
    <dbReference type="NCBI Taxonomy" id="1162706"/>
    <lineage>
        <taxon>Bacteria</taxon>
        <taxon>Bacillati</taxon>
        <taxon>Actinomycetota</taxon>
        <taxon>Thermoleophilia</taxon>
        <taxon>Solirubrobacterales</taxon>
        <taxon>Solirubrobacteraceae</taxon>
        <taxon>environmental samples</taxon>
    </lineage>
</organism>
<feature type="compositionally biased region" description="Pro residues" evidence="1">
    <location>
        <begin position="27"/>
        <end position="42"/>
    </location>
</feature>
<feature type="region of interest" description="Disordered" evidence="1">
    <location>
        <begin position="1"/>
        <end position="88"/>
    </location>
</feature>
<protein>
    <submittedName>
        <fullName evidence="2">Uncharacterized protein</fullName>
    </submittedName>
</protein>
<sequence length="705" mass="73043">MSAFDDRVSSMRVCPNNDQAKCGPGATAPPPSSGGGGSPPPSGGGSQPSSPPPSQGPPPPPAQDPRPAEPDPAAPPPAPPAPTCAGSQLQIGPLTARATCFRRDGDSFVAGGQVRIGGMDLLAGPGGQVRLNTRSLEVSASGPVQLKVGSFVLYKRAFTWKLGGTFTFDVERGVKLRGLPLTGKAALSLDGATRTLKVALTVSLPSVLGGVTGDTSIRVAPDGVAVADVKVTAGSARLGRFELRDLSLAYASPSRGVHHFDGAATIVLPAPASPTVAAGLGFGVGDSYFRVAGSVNGLNKPLSTGVFLQRIRFEVQVNPIKLSGGLGLSAGPRVLGKEAVSIDGDFTYEQGPPDKYTVSGSGKLVDVEVGSGTMTYQTDGKLDISAKVKIERYGIGFSGEITGWVDGSRAFNVQGSGSAKLGPATQGAEAVVSSVGIAACRRGFGPDVGFGYAWGRDPEIFASSCGIGPWIAQRPGGARAAQAGRFATFGIAPGTDVAAFSAVGVDRPPRIRVEGPRGEVIATTPADPAAAVDDGRVLLFQHPESKTTYAAVKGAAAGTYKLVLENDSAPATVLRAASSLPAPVVRAFVRGRGRDRRLSWSLRPQRGQRVTFYEQGPDTRRRLVVTRARRGRIRFTVPDGRPGRRQIVAEVSQDGRRLLFLPGRNERTVIVPGARPGLRANVTVRGLTSTGRRGPRGRDSTRAPR</sequence>